<dbReference type="AlphaFoldDB" id="A0A2I2GA91"/>
<evidence type="ECO:0000313" key="1">
    <source>
        <dbReference type="EMBL" id="PLB49795.1"/>
    </source>
</evidence>
<proteinExistence type="predicted"/>
<dbReference type="GeneID" id="36555427"/>
<organism evidence="1 2">
    <name type="scientific">Aspergillus steynii IBT 23096</name>
    <dbReference type="NCBI Taxonomy" id="1392250"/>
    <lineage>
        <taxon>Eukaryota</taxon>
        <taxon>Fungi</taxon>
        <taxon>Dikarya</taxon>
        <taxon>Ascomycota</taxon>
        <taxon>Pezizomycotina</taxon>
        <taxon>Eurotiomycetes</taxon>
        <taxon>Eurotiomycetidae</taxon>
        <taxon>Eurotiales</taxon>
        <taxon>Aspergillaceae</taxon>
        <taxon>Aspergillus</taxon>
        <taxon>Aspergillus subgen. Circumdati</taxon>
    </lineage>
</organism>
<reference evidence="1 2" key="1">
    <citation type="submission" date="2016-12" db="EMBL/GenBank/DDBJ databases">
        <title>The genomes of Aspergillus section Nigri reveals drivers in fungal speciation.</title>
        <authorList>
            <consortium name="DOE Joint Genome Institute"/>
            <person name="Vesth T.C."/>
            <person name="Nybo J."/>
            <person name="Theobald S."/>
            <person name="Brandl J."/>
            <person name="Frisvad J.C."/>
            <person name="Nielsen K.F."/>
            <person name="Lyhne E.K."/>
            <person name="Kogle M.E."/>
            <person name="Kuo A."/>
            <person name="Riley R."/>
            <person name="Clum A."/>
            <person name="Nolan M."/>
            <person name="Lipzen A."/>
            <person name="Salamov A."/>
            <person name="Henrissat B."/>
            <person name="Wiebenga A."/>
            <person name="De Vries R.P."/>
            <person name="Grigoriev I.V."/>
            <person name="Mortensen U.H."/>
            <person name="Andersen M.R."/>
            <person name="Baker S.E."/>
        </authorList>
    </citation>
    <scope>NUCLEOTIDE SEQUENCE [LARGE SCALE GENOMIC DNA]</scope>
    <source>
        <strain evidence="1 2">IBT 23096</strain>
    </source>
</reference>
<comment type="caution">
    <text evidence="1">The sequence shown here is derived from an EMBL/GenBank/DDBJ whole genome shotgun (WGS) entry which is preliminary data.</text>
</comment>
<keyword evidence="2" id="KW-1185">Reference proteome</keyword>
<dbReference type="RefSeq" id="XP_024705097.1">
    <property type="nucleotide sequence ID" value="XM_024847728.1"/>
</dbReference>
<protein>
    <submittedName>
        <fullName evidence="1">Uncharacterized protein</fullName>
    </submittedName>
</protein>
<gene>
    <name evidence="1" type="ORF">P170DRAFT_426661</name>
</gene>
<name>A0A2I2GA91_9EURO</name>
<dbReference type="VEuPathDB" id="FungiDB:P170DRAFT_426661"/>
<evidence type="ECO:0000313" key="2">
    <source>
        <dbReference type="Proteomes" id="UP000234275"/>
    </source>
</evidence>
<sequence length="167" mass="19261">MASKNQSSIFFVSVGIGPMELSNLMDRYELAHKRLSENHSYDVYHTAPERDGFALVFKVSVVMENPIHEFREVARLEAMKLLNTCLNPKAEDNLFVGLQPFSHPTFNRATRQPYAAGYVAPMQLTQQEIRDEAQDKRDHDEYQFVNVEDMVAEPGDEQVLYCQIEHH</sequence>
<dbReference type="Proteomes" id="UP000234275">
    <property type="component" value="Unassembled WGS sequence"/>
</dbReference>
<accession>A0A2I2GA91</accession>
<dbReference type="EMBL" id="MSFO01000004">
    <property type="protein sequence ID" value="PLB49795.1"/>
    <property type="molecule type" value="Genomic_DNA"/>
</dbReference>